<sequence>MGGTSIFCCRWASVCGTLDALVVDCGRVVHPLSNSNSSSDLCHYDAMKLSASQKLIAEYAGRKIYRYEMLAEAHCAVLRMDPKGYSAAYRQRAALGSGPMGTLPAPEHMASVIANCEVHIEKELSGCISWPRARVFS</sequence>
<feature type="chain" id="PRO_5042162574" evidence="1">
    <location>
        <begin position="17"/>
        <end position="137"/>
    </location>
</feature>
<evidence type="ECO:0000313" key="2">
    <source>
        <dbReference type="EMBL" id="KAJ7334751.1"/>
    </source>
</evidence>
<evidence type="ECO:0000313" key="3">
    <source>
        <dbReference type="Proteomes" id="UP001218218"/>
    </source>
</evidence>
<dbReference type="EMBL" id="JARIHO010000032">
    <property type="protein sequence ID" value="KAJ7334751.1"/>
    <property type="molecule type" value="Genomic_DNA"/>
</dbReference>
<accession>A0AAD6ZQT2</accession>
<feature type="signal peptide" evidence="1">
    <location>
        <begin position="1"/>
        <end position="16"/>
    </location>
</feature>
<comment type="caution">
    <text evidence="2">The sequence shown here is derived from an EMBL/GenBank/DDBJ whole genome shotgun (WGS) entry which is preliminary data.</text>
</comment>
<proteinExistence type="predicted"/>
<keyword evidence="3" id="KW-1185">Reference proteome</keyword>
<gene>
    <name evidence="2" type="ORF">DFH08DRAFT_292506</name>
</gene>
<dbReference type="AlphaFoldDB" id="A0AAD6ZQT2"/>
<reference evidence="2" key="1">
    <citation type="submission" date="2023-03" db="EMBL/GenBank/DDBJ databases">
        <title>Massive genome expansion in bonnet fungi (Mycena s.s.) driven by repeated elements and novel gene families across ecological guilds.</title>
        <authorList>
            <consortium name="Lawrence Berkeley National Laboratory"/>
            <person name="Harder C.B."/>
            <person name="Miyauchi S."/>
            <person name="Viragh M."/>
            <person name="Kuo A."/>
            <person name="Thoen E."/>
            <person name="Andreopoulos B."/>
            <person name="Lu D."/>
            <person name="Skrede I."/>
            <person name="Drula E."/>
            <person name="Henrissat B."/>
            <person name="Morin E."/>
            <person name="Kohler A."/>
            <person name="Barry K."/>
            <person name="LaButti K."/>
            <person name="Morin E."/>
            <person name="Salamov A."/>
            <person name="Lipzen A."/>
            <person name="Mereny Z."/>
            <person name="Hegedus B."/>
            <person name="Baldrian P."/>
            <person name="Stursova M."/>
            <person name="Weitz H."/>
            <person name="Taylor A."/>
            <person name="Grigoriev I.V."/>
            <person name="Nagy L.G."/>
            <person name="Martin F."/>
            <person name="Kauserud H."/>
        </authorList>
    </citation>
    <scope>NUCLEOTIDE SEQUENCE</scope>
    <source>
        <strain evidence="2">CBHHK002</strain>
    </source>
</reference>
<dbReference type="Proteomes" id="UP001218218">
    <property type="component" value="Unassembled WGS sequence"/>
</dbReference>
<protein>
    <submittedName>
        <fullName evidence="2">Uncharacterized protein</fullName>
    </submittedName>
</protein>
<organism evidence="2 3">
    <name type="scientific">Mycena albidolilacea</name>
    <dbReference type="NCBI Taxonomy" id="1033008"/>
    <lineage>
        <taxon>Eukaryota</taxon>
        <taxon>Fungi</taxon>
        <taxon>Dikarya</taxon>
        <taxon>Basidiomycota</taxon>
        <taxon>Agaricomycotina</taxon>
        <taxon>Agaricomycetes</taxon>
        <taxon>Agaricomycetidae</taxon>
        <taxon>Agaricales</taxon>
        <taxon>Marasmiineae</taxon>
        <taxon>Mycenaceae</taxon>
        <taxon>Mycena</taxon>
    </lineage>
</organism>
<name>A0AAD6ZQT2_9AGAR</name>
<keyword evidence="1" id="KW-0732">Signal</keyword>
<evidence type="ECO:0000256" key="1">
    <source>
        <dbReference type="SAM" id="SignalP"/>
    </source>
</evidence>